<evidence type="ECO:0000313" key="3">
    <source>
        <dbReference type="Proteomes" id="UP000002274"/>
    </source>
</evidence>
<feature type="transmembrane region" description="Helical" evidence="1">
    <location>
        <begin position="47"/>
        <end position="70"/>
    </location>
</feature>
<accession>A2C680</accession>
<organism evidence="2 3">
    <name type="scientific">Prochlorococcus marinus (strain MIT 9303)</name>
    <dbReference type="NCBI Taxonomy" id="59922"/>
    <lineage>
        <taxon>Bacteria</taxon>
        <taxon>Bacillati</taxon>
        <taxon>Cyanobacteriota</taxon>
        <taxon>Cyanophyceae</taxon>
        <taxon>Synechococcales</taxon>
        <taxon>Prochlorococcaceae</taxon>
        <taxon>Prochlorococcus</taxon>
    </lineage>
</organism>
<keyword evidence="1" id="KW-1133">Transmembrane helix</keyword>
<sequence>MGMVLNYLLLTFISWPFVALVAGWCCQPLFPNNKAFDLQRNSGRTTFATRSLIISAVLSAIACFIDLPFISQPSSLSL</sequence>
<protein>
    <submittedName>
        <fullName evidence="2">Uncharacterized protein</fullName>
    </submittedName>
</protein>
<dbReference type="HOGENOM" id="CLU_2619206_0_0_3"/>
<dbReference type="KEGG" id="pmf:P9303_02351"/>
<evidence type="ECO:0000256" key="1">
    <source>
        <dbReference type="SAM" id="Phobius"/>
    </source>
</evidence>
<proteinExistence type="predicted"/>
<reference evidence="2 3" key="1">
    <citation type="journal article" date="2007" name="PLoS Genet.">
        <title>Patterns and implications of gene gain and loss in the evolution of Prochlorococcus.</title>
        <authorList>
            <person name="Kettler G.C."/>
            <person name="Martiny A.C."/>
            <person name="Huang K."/>
            <person name="Zucker J."/>
            <person name="Coleman M.L."/>
            <person name="Rodrigue S."/>
            <person name="Chen F."/>
            <person name="Lapidus A."/>
            <person name="Ferriera S."/>
            <person name="Johnson J."/>
            <person name="Steglich C."/>
            <person name="Church G.M."/>
            <person name="Richardson P."/>
            <person name="Chisholm S.W."/>
        </authorList>
    </citation>
    <scope>NUCLEOTIDE SEQUENCE [LARGE SCALE GENOMIC DNA]</scope>
    <source>
        <strain evidence="2 3">MIT 9303</strain>
    </source>
</reference>
<dbReference type="EMBL" id="CP000554">
    <property type="protein sequence ID" value="ABM76990.1"/>
    <property type="molecule type" value="Genomic_DNA"/>
</dbReference>
<keyword evidence="1" id="KW-0472">Membrane</keyword>
<name>A2C680_PROM3</name>
<dbReference type="AlphaFoldDB" id="A2C680"/>
<keyword evidence="1" id="KW-0812">Transmembrane</keyword>
<dbReference type="Proteomes" id="UP000002274">
    <property type="component" value="Chromosome"/>
</dbReference>
<evidence type="ECO:0000313" key="2">
    <source>
        <dbReference type="EMBL" id="ABM76990.1"/>
    </source>
</evidence>
<gene>
    <name evidence="2" type="ordered locus">P9303_02351</name>
</gene>